<keyword evidence="2" id="KW-1185">Reference proteome</keyword>
<organism evidence="1 2">
    <name type="scientific">Glossina palpalis gambiensis</name>
    <dbReference type="NCBI Taxonomy" id="67801"/>
    <lineage>
        <taxon>Eukaryota</taxon>
        <taxon>Metazoa</taxon>
        <taxon>Ecdysozoa</taxon>
        <taxon>Arthropoda</taxon>
        <taxon>Hexapoda</taxon>
        <taxon>Insecta</taxon>
        <taxon>Pterygota</taxon>
        <taxon>Neoptera</taxon>
        <taxon>Endopterygota</taxon>
        <taxon>Diptera</taxon>
        <taxon>Brachycera</taxon>
        <taxon>Muscomorpha</taxon>
        <taxon>Hippoboscoidea</taxon>
        <taxon>Glossinidae</taxon>
        <taxon>Glossina</taxon>
    </lineage>
</organism>
<protein>
    <submittedName>
        <fullName evidence="1">Uncharacterized protein</fullName>
    </submittedName>
</protein>
<dbReference type="AlphaFoldDB" id="A0A1B0APY8"/>
<dbReference type="Proteomes" id="UP000092460">
    <property type="component" value="Unassembled WGS sequence"/>
</dbReference>
<evidence type="ECO:0000313" key="2">
    <source>
        <dbReference type="Proteomes" id="UP000092460"/>
    </source>
</evidence>
<dbReference type="EMBL" id="JXJN01001608">
    <property type="status" value="NOT_ANNOTATED_CDS"/>
    <property type="molecule type" value="Genomic_DNA"/>
</dbReference>
<proteinExistence type="predicted"/>
<reference evidence="1" key="2">
    <citation type="submission" date="2020-05" db="UniProtKB">
        <authorList>
            <consortium name="EnsemblMetazoa"/>
        </authorList>
    </citation>
    <scope>IDENTIFICATION</scope>
    <source>
        <strain evidence="1">IAEA</strain>
    </source>
</reference>
<sequence>MEIFDYYISSVYDCQTFFTDTLRGLQRVFSGVSGAKGFATNILFTDTESSVFFVKYEKIRARCQGRYVTMMDGEANMDKTTGYPTRIFTLRNWRSILLGYGGVKLWERSKVINRIIYPLILA</sequence>
<reference evidence="2" key="1">
    <citation type="submission" date="2015-01" db="EMBL/GenBank/DDBJ databases">
        <authorList>
            <person name="Aksoy S."/>
            <person name="Warren W."/>
            <person name="Wilson R.K."/>
        </authorList>
    </citation>
    <scope>NUCLEOTIDE SEQUENCE [LARGE SCALE GENOMIC DNA]</scope>
    <source>
        <strain evidence="2">IAEA</strain>
    </source>
</reference>
<accession>A0A1B0APY8</accession>
<dbReference type="VEuPathDB" id="VectorBase:GPPI004319"/>
<name>A0A1B0APY8_9MUSC</name>
<evidence type="ECO:0000313" key="1">
    <source>
        <dbReference type="EnsemblMetazoa" id="GPPI004319-PA"/>
    </source>
</evidence>
<dbReference type="EnsemblMetazoa" id="GPPI004319-RA">
    <property type="protein sequence ID" value="GPPI004319-PA"/>
    <property type="gene ID" value="GPPI004319"/>
</dbReference>